<reference evidence="2" key="1">
    <citation type="submission" date="2022-10" db="EMBL/GenBank/DDBJ databases">
        <title>Gaoshiqiia sediminis gen. nov., sp. nov., isolated from coastal sediment.</title>
        <authorList>
            <person name="Yu W.X."/>
            <person name="Mu D.S."/>
            <person name="Du J.Z."/>
            <person name="Liang Y.Q."/>
        </authorList>
    </citation>
    <scope>NUCLEOTIDE SEQUENCE</scope>
    <source>
        <strain evidence="2">A06</strain>
    </source>
</reference>
<dbReference type="RefSeq" id="WP_282592769.1">
    <property type="nucleotide sequence ID" value="NZ_JAPAAF010000030.1"/>
</dbReference>
<comment type="caution">
    <text evidence="2">The sequence shown here is derived from an EMBL/GenBank/DDBJ whole genome shotgun (WGS) entry which is preliminary data.</text>
</comment>
<dbReference type="Proteomes" id="UP001163821">
    <property type="component" value="Unassembled WGS sequence"/>
</dbReference>
<protein>
    <submittedName>
        <fullName evidence="2">Uncharacterized protein</fullName>
    </submittedName>
</protein>
<keyword evidence="1" id="KW-0812">Transmembrane</keyword>
<keyword evidence="1" id="KW-1133">Transmembrane helix</keyword>
<dbReference type="EMBL" id="JAPAAF010000030">
    <property type="protein sequence ID" value="MCW0484176.1"/>
    <property type="molecule type" value="Genomic_DNA"/>
</dbReference>
<feature type="transmembrane region" description="Helical" evidence="1">
    <location>
        <begin position="106"/>
        <end position="126"/>
    </location>
</feature>
<feature type="transmembrane region" description="Helical" evidence="1">
    <location>
        <begin position="138"/>
        <end position="160"/>
    </location>
</feature>
<sequence length="165" mass="19318">MLKLLHVYLLASVKYFVTFPYALLIGLNYTQAIIAVTVGGISGFFFFYYLSGFLLRYYHQHHQTIYCAIKKYIRVDLCHRLAQKEQRQKPLFSKRRRNLVKLKTKYGFWGIVVTTPILLSIPLGAYLLNKYYSKQKYILGYMMISIVGWALVFSTIVVILPHHPL</sequence>
<feature type="transmembrane region" description="Helical" evidence="1">
    <location>
        <begin position="33"/>
        <end position="55"/>
    </location>
</feature>
<evidence type="ECO:0000313" key="3">
    <source>
        <dbReference type="Proteomes" id="UP001163821"/>
    </source>
</evidence>
<keyword evidence="3" id="KW-1185">Reference proteome</keyword>
<organism evidence="2 3">
    <name type="scientific">Gaoshiqia sediminis</name>
    <dbReference type="NCBI Taxonomy" id="2986998"/>
    <lineage>
        <taxon>Bacteria</taxon>
        <taxon>Pseudomonadati</taxon>
        <taxon>Bacteroidota</taxon>
        <taxon>Bacteroidia</taxon>
        <taxon>Marinilabiliales</taxon>
        <taxon>Prolixibacteraceae</taxon>
        <taxon>Gaoshiqia</taxon>
    </lineage>
</organism>
<proteinExistence type="predicted"/>
<feature type="transmembrane region" description="Helical" evidence="1">
    <location>
        <begin position="7"/>
        <end position="27"/>
    </location>
</feature>
<accession>A0AA41Y681</accession>
<gene>
    <name evidence="2" type="ORF">N2K84_15655</name>
</gene>
<evidence type="ECO:0000256" key="1">
    <source>
        <dbReference type="SAM" id="Phobius"/>
    </source>
</evidence>
<name>A0AA41Y681_9BACT</name>
<evidence type="ECO:0000313" key="2">
    <source>
        <dbReference type="EMBL" id="MCW0484176.1"/>
    </source>
</evidence>
<dbReference type="AlphaFoldDB" id="A0AA41Y681"/>
<keyword evidence="1" id="KW-0472">Membrane</keyword>